<evidence type="ECO:0000313" key="2">
    <source>
        <dbReference type="Proteomes" id="UP000827872"/>
    </source>
</evidence>
<accession>A0ACB8FH21</accession>
<protein>
    <submittedName>
        <fullName evidence="1">Neural cell adhesion molecule 2</fullName>
    </submittedName>
</protein>
<proteinExistence type="predicted"/>
<dbReference type="EMBL" id="CM037617">
    <property type="protein sequence ID" value="KAH8004781.1"/>
    <property type="molecule type" value="Genomic_DNA"/>
</dbReference>
<evidence type="ECO:0000313" key="1">
    <source>
        <dbReference type="EMBL" id="KAH8004781.1"/>
    </source>
</evidence>
<sequence length="84" mass="9148">MVVLNNLEPNTTYEIKVAAVNGKGQGEYSKTEAFQTLPVREPSPPTIHGQAGIGKSYKLIITKQDDGGAPILEYIVKYRSVSNL</sequence>
<name>A0ACB8FH21_9SAUR</name>
<keyword evidence="2" id="KW-1185">Reference proteome</keyword>
<organism evidence="1 2">
    <name type="scientific">Sphaerodactylus townsendi</name>
    <dbReference type="NCBI Taxonomy" id="933632"/>
    <lineage>
        <taxon>Eukaryota</taxon>
        <taxon>Metazoa</taxon>
        <taxon>Chordata</taxon>
        <taxon>Craniata</taxon>
        <taxon>Vertebrata</taxon>
        <taxon>Euteleostomi</taxon>
        <taxon>Lepidosauria</taxon>
        <taxon>Squamata</taxon>
        <taxon>Bifurcata</taxon>
        <taxon>Gekkota</taxon>
        <taxon>Sphaerodactylidae</taxon>
        <taxon>Sphaerodactylus</taxon>
    </lineage>
</organism>
<reference evidence="1" key="1">
    <citation type="submission" date="2021-08" db="EMBL/GenBank/DDBJ databases">
        <title>The first chromosome-level gecko genome reveals the dynamic sex chromosomes of Neotropical dwarf geckos (Sphaerodactylidae: Sphaerodactylus).</title>
        <authorList>
            <person name="Pinto B.J."/>
            <person name="Keating S.E."/>
            <person name="Gamble T."/>
        </authorList>
    </citation>
    <scope>NUCLEOTIDE SEQUENCE</scope>
    <source>
        <strain evidence="1">TG3544</strain>
    </source>
</reference>
<comment type="caution">
    <text evidence="1">The sequence shown here is derived from an EMBL/GenBank/DDBJ whole genome shotgun (WGS) entry which is preliminary data.</text>
</comment>
<gene>
    <name evidence="1" type="primary">NCAM2_2</name>
    <name evidence="1" type="ORF">K3G42_019494</name>
</gene>
<dbReference type="Proteomes" id="UP000827872">
    <property type="component" value="Linkage Group LG04"/>
</dbReference>